<dbReference type="GO" id="GO:0046540">
    <property type="term" value="C:U4/U6 x U5 tri-snRNP complex"/>
    <property type="evidence" value="ECO:0000318"/>
    <property type="project" value="GO_Central"/>
</dbReference>
<reference evidence="2" key="2">
    <citation type="submission" date="2020-10" db="EMBL/GenBank/DDBJ databases">
        <authorList>
            <person name="Scholz U."/>
            <person name="Mascher M."/>
            <person name="Fiebig A."/>
        </authorList>
    </citation>
    <scope>NUCLEOTIDE SEQUENCE [LARGE SCALE GENOMIC DNA]</scope>
    <source>
        <strain evidence="2">cv. Morex</strain>
    </source>
</reference>
<proteinExistence type="inferred from homology"/>
<dbReference type="Pfam" id="PF02966">
    <property type="entry name" value="DIM1"/>
    <property type="match status" value="1"/>
</dbReference>
<dbReference type="Gene3D" id="3.40.30.10">
    <property type="entry name" value="Glutaredoxin"/>
    <property type="match status" value="1"/>
</dbReference>
<accession>A0A8I6X8S2</accession>
<dbReference type="Gramene" id="HORVU.MOREX.r3.2HG0210190.1">
    <property type="protein sequence ID" value="HORVU.MOREX.r3.2HG0210190.1.CDS1"/>
    <property type="gene ID" value="HORVU.MOREX.r3.2HG0210190"/>
</dbReference>
<dbReference type="SMR" id="A0A8I6X8S2"/>
<dbReference type="Gramene" id="HORVU.MOREX.r2.2HG0174800.1">
    <property type="protein sequence ID" value="HORVU.MOREX.r2.2HG0174800.1.CDS.1"/>
    <property type="gene ID" value="HORVU.MOREX.r2.2HG0174800"/>
</dbReference>
<dbReference type="GO" id="GO:0005681">
    <property type="term" value="C:spliceosomal complex"/>
    <property type="evidence" value="ECO:0000318"/>
    <property type="project" value="GO_Central"/>
</dbReference>
<reference evidence="3" key="1">
    <citation type="journal article" date="2012" name="Nature">
        <title>A physical, genetic and functional sequence assembly of the barley genome.</title>
        <authorList>
            <consortium name="The International Barley Genome Sequencing Consortium"/>
            <person name="Mayer K.F."/>
            <person name="Waugh R."/>
            <person name="Brown J.W."/>
            <person name="Schulman A."/>
            <person name="Langridge P."/>
            <person name="Platzer M."/>
            <person name="Fincher G.B."/>
            <person name="Muehlbauer G.J."/>
            <person name="Sato K."/>
            <person name="Close T.J."/>
            <person name="Wise R.P."/>
            <person name="Stein N."/>
        </authorList>
    </citation>
    <scope>NUCLEOTIDE SEQUENCE [LARGE SCALE GENOMIC DNA]</scope>
    <source>
        <strain evidence="3">cv. Morex</strain>
    </source>
</reference>
<dbReference type="InterPro" id="IPR004123">
    <property type="entry name" value="Dim1"/>
</dbReference>
<organism evidence="2 3">
    <name type="scientific">Hordeum vulgare subsp. vulgare</name>
    <name type="common">Domesticated barley</name>
    <dbReference type="NCBI Taxonomy" id="112509"/>
    <lineage>
        <taxon>Eukaryota</taxon>
        <taxon>Viridiplantae</taxon>
        <taxon>Streptophyta</taxon>
        <taxon>Embryophyta</taxon>
        <taxon>Tracheophyta</taxon>
        <taxon>Spermatophyta</taxon>
        <taxon>Magnoliopsida</taxon>
        <taxon>Liliopsida</taxon>
        <taxon>Poales</taxon>
        <taxon>Poaceae</taxon>
        <taxon>BOP clade</taxon>
        <taxon>Pooideae</taxon>
        <taxon>Triticodae</taxon>
        <taxon>Triticeae</taxon>
        <taxon>Hordeinae</taxon>
        <taxon>Hordeum</taxon>
    </lineage>
</organism>
<dbReference type="GO" id="GO:0005682">
    <property type="term" value="C:U5 snRNP"/>
    <property type="evidence" value="ECO:0000318"/>
    <property type="project" value="GO_Central"/>
</dbReference>
<evidence type="ECO:0000313" key="3">
    <source>
        <dbReference type="Proteomes" id="UP000011116"/>
    </source>
</evidence>
<dbReference type="Proteomes" id="UP000011116">
    <property type="component" value="Chromosome 2H"/>
</dbReference>
<dbReference type="GO" id="GO:0000398">
    <property type="term" value="P:mRNA splicing, via spliceosome"/>
    <property type="evidence" value="ECO:0007669"/>
    <property type="project" value="InterPro"/>
</dbReference>
<comment type="similarity">
    <text evidence="1">Belongs to the DIM1 family.</text>
</comment>
<evidence type="ECO:0008006" key="4">
    <source>
        <dbReference type="Google" id="ProtNLM"/>
    </source>
</evidence>
<evidence type="ECO:0000313" key="2">
    <source>
        <dbReference type="EnsemblPlants" id="HORVU.MOREX.r3.2HG0210190.1.CDS1"/>
    </source>
</evidence>
<name>A0A8I6X8S2_HORVV</name>
<dbReference type="SMART" id="SM01410">
    <property type="entry name" value="DIM1"/>
    <property type="match status" value="1"/>
</dbReference>
<dbReference type="PANTHER" id="PTHR12052:SF10">
    <property type="entry name" value="THIOREDOXIN DOMAIN-CONTAINING PROTEIN"/>
    <property type="match status" value="1"/>
</dbReference>
<reference evidence="2" key="3">
    <citation type="submission" date="2022-01" db="UniProtKB">
        <authorList>
            <consortium name="EnsemblPlants"/>
        </authorList>
    </citation>
    <scope>IDENTIFICATION</scope>
    <source>
        <strain evidence="2">subsp. vulgare</strain>
    </source>
</reference>
<dbReference type="SUPFAM" id="SSF52833">
    <property type="entry name" value="Thioredoxin-like"/>
    <property type="match status" value="1"/>
</dbReference>
<dbReference type="AlphaFoldDB" id="A0A8I6X8S2"/>
<protein>
    <recommendedName>
        <fullName evidence="4">Thioredoxin-like protein</fullName>
    </recommendedName>
</protein>
<dbReference type="PANTHER" id="PTHR12052">
    <property type="entry name" value="THIOREDOXIN-LIKE PROTEN 4A, 4B"/>
    <property type="match status" value="1"/>
</dbReference>
<dbReference type="EnsemblPlants" id="HORVU.MOREX.r3.2HG0210190.1">
    <property type="protein sequence ID" value="HORVU.MOREX.r3.2HG0210190.1.CDS1"/>
    <property type="gene ID" value="HORVU.MOREX.r3.2HG0210190"/>
</dbReference>
<sequence length="138" mass="15235">MAHHVEHLHSAEAVDEAIFGAVETDRVVVVRFSQSAHADCLRVDAAMAVVAEHVGPVAALYAVDTKEVQDFNVMYDLHERPCTVMFLYGNLYVNVRGPCSRDDIVWAAYSGDDFVGIVTAVHERARAGRRIVDLRGLL</sequence>
<evidence type="ECO:0000256" key="1">
    <source>
        <dbReference type="ARBA" id="ARBA00008241"/>
    </source>
</evidence>
<dbReference type="InterPro" id="IPR036249">
    <property type="entry name" value="Thioredoxin-like_sf"/>
</dbReference>
<keyword evidence="3" id="KW-1185">Reference proteome</keyword>